<comment type="cofactor">
    <cofactor evidence="1 8">
        <name>FAD</name>
        <dbReference type="ChEBI" id="CHEBI:57692"/>
    </cofactor>
</comment>
<reference evidence="9" key="2">
    <citation type="journal article" date="2021" name="PeerJ">
        <title>Extensive microbial diversity within the chicken gut microbiome revealed by metagenomics and culture.</title>
        <authorList>
            <person name="Gilroy R."/>
            <person name="Ravi A."/>
            <person name="Getino M."/>
            <person name="Pursley I."/>
            <person name="Horton D.L."/>
            <person name="Alikhan N.F."/>
            <person name="Baker D."/>
            <person name="Gharbi K."/>
            <person name="Hall N."/>
            <person name="Watson M."/>
            <person name="Adriaenssens E.M."/>
            <person name="Foster-Nyarko E."/>
            <person name="Jarju S."/>
            <person name="Secka A."/>
            <person name="Antonio M."/>
            <person name="Oren A."/>
            <person name="Chaudhuri R.R."/>
            <person name="La Ragione R."/>
            <person name="Hildebrand F."/>
            <person name="Pallen M.J."/>
        </authorList>
    </citation>
    <scope>NUCLEOTIDE SEQUENCE</scope>
    <source>
        <strain evidence="9">ChiHcec3-11533</strain>
    </source>
</reference>
<comment type="caution">
    <text evidence="9">The sequence shown here is derived from an EMBL/GenBank/DDBJ whole genome shotgun (WGS) entry which is preliminary data.</text>
</comment>
<dbReference type="EMBL" id="DVMU01000004">
    <property type="protein sequence ID" value="HIU32957.1"/>
    <property type="molecule type" value="Genomic_DNA"/>
</dbReference>
<evidence type="ECO:0000256" key="1">
    <source>
        <dbReference type="ARBA" id="ARBA00001974"/>
    </source>
</evidence>
<keyword evidence="5 8" id="KW-0274">FAD</keyword>
<evidence type="ECO:0000256" key="4">
    <source>
        <dbReference type="ARBA" id="ARBA00022630"/>
    </source>
</evidence>
<dbReference type="Gene3D" id="3.20.20.220">
    <property type="match status" value="1"/>
</dbReference>
<evidence type="ECO:0000256" key="8">
    <source>
        <dbReference type="RuleBase" id="RU003862"/>
    </source>
</evidence>
<dbReference type="PANTHER" id="PTHR45754:SF3">
    <property type="entry name" value="METHYLENETETRAHYDROFOLATE REDUCTASE (NADPH)"/>
    <property type="match status" value="1"/>
</dbReference>
<evidence type="ECO:0000313" key="10">
    <source>
        <dbReference type="Proteomes" id="UP000824072"/>
    </source>
</evidence>
<dbReference type="Pfam" id="PF02219">
    <property type="entry name" value="MTHFR"/>
    <property type="match status" value="1"/>
</dbReference>
<proteinExistence type="inferred from homology"/>
<gene>
    <name evidence="9" type="ORF">IAB02_00195</name>
</gene>
<dbReference type="GO" id="GO:0009086">
    <property type="term" value="P:methionine biosynthetic process"/>
    <property type="evidence" value="ECO:0007669"/>
    <property type="project" value="TreeGrafter"/>
</dbReference>
<keyword evidence="4 8" id="KW-0285">Flavoprotein</keyword>
<accession>A0A9D1I958</accession>
<dbReference type="GO" id="GO:0071949">
    <property type="term" value="F:FAD binding"/>
    <property type="evidence" value="ECO:0007669"/>
    <property type="project" value="TreeGrafter"/>
</dbReference>
<reference evidence="9" key="1">
    <citation type="submission" date="2020-10" db="EMBL/GenBank/DDBJ databases">
        <authorList>
            <person name="Gilroy R."/>
        </authorList>
    </citation>
    <scope>NUCLEOTIDE SEQUENCE</scope>
    <source>
        <strain evidence="9">ChiHcec3-11533</strain>
    </source>
</reference>
<evidence type="ECO:0000313" key="9">
    <source>
        <dbReference type="EMBL" id="HIU32957.1"/>
    </source>
</evidence>
<dbReference type="PANTHER" id="PTHR45754">
    <property type="entry name" value="METHYLENETETRAHYDROFOLATE REDUCTASE"/>
    <property type="match status" value="1"/>
</dbReference>
<comment type="similarity">
    <text evidence="3 8">Belongs to the methylenetetrahydrofolate reductase family.</text>
</comment>
<dbReference type="GO" id="GO:0106312">
    <property type="term" value="F:methylenetetrahydrofolate reductase (NADH) activity"/>
    <property type="evidence" value="ECO:0007669"/>
    <property type="project" value="UniProtKB-EC"/>
</dbReference>
<protein>
    <recommendedName>
        <fullName evidence="8">Methylenetetrahydrofolate reductase</fullName>
    </recommendedName>
</protein>
<evidence type="ECO:0000256" key="5">
    <source>
        <dbReference type="ARBA" id="ARBA00022827"/>
    </source>
</evidence>
<comment type="pathway">
    <text evidence="2 8">One-carbon metabolism; tetrahydrofolate interconversion.</text>
</comment>
<evidence type="ECO:0000256" key="2">
    <source>
        <dbReference type="ARBA" id="ARBA00004777"/>
    </source>
</evidence>
<name>A0A9D1I958_9FIRM</name>
<dbReference type="GO" id="GO:0035999">
    <property type="term" value="P:tetrahydrofolate interconversion"/>
    <property type="evidence" value="ECO:0007669"/>
    <property type="project" value="TreeGrafter"/>
</dbReference>
<organism evidence="9 10">
    <name type="scientific">Candidatus Pullichristensenella excrementigallinarum</name>
    <dbReference type="NCBI Taxonomy" id="2840907"/>
    <lineage>
        <taxon>Bacteria</taxon>
        <taxon>Bacillati</taxon>
        <taxon>Bacillota</taxon>
        <taxon>Clostridia</taxon>
        <taxon>Candidatus Pullichristensenella</taxon>
    </lineage>
</organism>
<sequence length="287" mass="31471">MKVTDIILSDRVTVSCELFPPKIGKPLADIKRIVREIAQLHPSFVSVTCSAGGSTGDRTVEVAKEVQLVNGVPALAHMTCVSSDREDVRRTLKALEAGGVKNILALRGDLPADMSQRKSDFLHASDLIEEIKRLGDFCVGGACYPEGHPESPNKLSDLDGLKRKVDSGCEFLTTQMFFDNNILYNFLFRLLKHGIEIPVIAGIMPITNAKQVQSTLKLSGTLLPPRFRAIVDRFGENPAAMKQAGIAYATEQIIDLIANSVSHIHIYTMNKPDIAGQIMQNLSEIFQ</sequence>
<dbReference type="GO" id="GO:0005829">
    <property type="term" value="C:cytosol"/>
    <property type="evidence" value="ECO:0007669"/>
    <property type="project" value="TreeGrafter"/>
</dbReference>
<dbReference type="AlphaFoldDB" id="A0A9D1I958"/>
<evidence type="ECO:0000256" key="6">
    <source>
        <dbReference type="ARBA" id="ARBA00023002"/>
    </source>
</evidence>
<evidence type="ECO:0000256" key="3">
    <source>
        <dbReference type="ARBA" id="ARBA00006743"/>
    </source>
</evidence>
<comment type="catalytic activity">
    <reaction evidence="7">
        <text>(6S)-5-methyl-5,6,7,8-tetrahydrofolate + NAD(+) = (6R)-5,10-methylene-5,6,7,8-tetrahydrofolate + NADH + H(+)</text>
        <dbReference type="Rhea" id="RHEA:19821"/>
        <dbReference type="ChEBI" id="CHEBI:15378"/>
        <dbReference type="ChEBI" id="CHEBI:15636"/>
        <dbReference type="ChEBI" id="CHEBI:18608"/>
        <dbReference type="ChEBI" id="CHEBI:57540"/>
        <dbReference type="ChEBI" id="CHEBI:57945"/>
        <dbReference type="EC" id="1.5.1.54"/>
    </reaction>
    <physiologicalReaction direction="right-to-left" evidence="7">
        <dbReference type="Rhea" id="RHEA:19823"/>
    </physiologicalReaction>
</comment>
<dbReference type="CDD" id="cd00537">
    <property type="entry name" value="MTHFR"/>
    <property type="match status" value="1"/>
</dbReference>
<dbReference type="InterPro" id="IPR029041">
    <property type="entry name" value="FAD-linked_oxidoreductase-like"/>
</dbReference>
<evidence type="ECO:0000256" key="7">
    <source>
        <dbReference type="ARBA" id="ARBA00048628"/>
    </source>
</evidence>
<keyword evidence="6 8" id="KW-0560">Oxidoreductase</keyword>
<dbReference type="SUPFAM" id="SSF51730">
    <property type="entry name" value="FAD-linked oxidoreductase"/>
    <property type="match status" value="1"/>
</dbReference>
<dbReference type="Proteomes" id="UP000824072">
    <property type="component" value="Unassembled WGS sequence"/>
</dbReference>
<dbReference type="InterPro" id="IPR003171">
    <property type="entry name" value="Mehydrof_redctse-like"/>
</dbReference>